<evidence type="ECO:0000256" key="3">
    <source>
        <dbReference type="ARBA" id="ARBA00022691"/>
    </source>
</evidence>
<dbReference type="InterPro" id="IPR013785">
    <property type="entry name" value="Aldolase_TIM"/>
</dbReference>
<keyword evidence="2 12" id="KW-0004">4Fe-4S</keyword>
<dbReference type="EC" id="4.1.99.22" evidence="1 12"/>
<dbReference type="InterPro" id="IPR007197">
    <property type="entry name" value="rSAM"/>
</dbReference>
<dbReference type="SUPFAM" id="SSF102114">
    <property type="entry name" value="Radical SAM enzymes"/>
    <property type="match status" value="1"/>
</dbReference>
<feature type="binding site" evidence="12">
    <location>
        <position position="28"/>
    </location>
    <ligand>
        <name>S-adenosyl-L-methionine</name>
        <dbReference type="ChEBI" id="CHEBI:59789"/>
    </ligand>
</feature>
<keyword evidence="9 12" id="KW-0501">Molybdenum cofactor biosynthesis</keyword>
<dbReference type="InterPro" id="IPR040064">
    <property type="entry name" value="MoaA-like"/>
</dbReference>
<comment type="cofactor">
    <cofactor evidence="12">
        <name>[4Fe-4S] cluster</name>
        <dbReference type="ChEBI" id="CHEBI:49883"/>
    </cofactor>
    <text evidence="12">Binds 2 [4Fe-4S] clusters. Binds 1 [4Fe-4S] cluster coordinated with 3 cysteines and an exchangeable S-adenosyl-L-methionine and 1 [4Fe-4S] cluster coordinated with 3 cysteines and the GTP-derived substrate.</text>
</comment>
<feature type="binding site" evidence="12">
    <location>
        <position position="156"/>
    </location>
    <ligand>
        <name>GTP</name>
        <dbReference type="ChEBI" id="CHEBI:37565"/>
    </ligand>
</feature>
<dbReference type="Pfam" id="PF06463">
    <property type="entry name" value="Mob_synth_C"/>
    <property type="match status" value="1"/>
</dbReference>
<keyword evidence="3 12" id="KW-0949">S-adenosyl-L-methionine</keyword>
<dbReference type="AlphaFoldDB" id="A0A6H1UGR9"/>
<feature type="binding site" evidence="12">
    <location>
        <position position="95"/>
    </location>
    <ligand>
        <name>GTP</name>
        <dbReference type="ChEBI" id="CHEBI:37565"/>
    </ligand>
</feature>
<comment type="catalytic activity">
    <reaction evidence="11 12">
        <text>GTP + AH2 + S-adenosyl-L-methionine = (8S)-3',8-cyclo-7,8-dihydroguanosine 5'-triphosphate + 5'-deoxyadenosine + L-methionine + A + H(+)</text>
        <dbReference type="Rhea" id="RHEA:49576"/>
        <dbReference type="ChEBI" id="CHEBI:13193"/>
        <dbReference type="ChEBI" id="CHEBI:15378"/>
        <dbReference type="ChEBI" id="CHEBI:17319"/>
        <dbReference type="ChEBI" id="CHEBI:17499"/>
        <dbReference type="ChEBI" id="CHEBI:37565"/>
        <dbReference type="ChEBI" id="CHEBI:57844"/>
        <dbReference type="ChEBI" id="CHEBI:59789"/>
        <dbReference type="ChEBI" id="CHEBI:131766"/>
        <dbReference type="EC" id="4.1.99.22"/>
    </reaction>
</comment>
<dbReference type="SFLD" id="SFLDG01383">
    <property type="entry name" value="cyclic_pyranopterin_phosphate"/>
    <property type="match status" value="1"/>
</dbReference>
<dbReference type="SMART" id="SM00729">
    <property type="entry name" value="Elp3"/>
    <property type="match status" value="1"/>
</dbReference>
<organism evidence="14 15">
    <name type="scientific">Ferrimonas lipolytica</name>
    <dbReference type="NCBI Taxonomy" id="2724191"/>
    <lineage>
        <taxon>Bacteria</taxon>
        <taxon>Pseudomonadati</taxon>
        <taxon>Pseudomonadota</taxon>
        <taxon>Gammaproteobacteria</taxon>
        <taxon>Alteromonadales</taxon>
        <taxon>Ferrimonadaceae</taxon>
        <taxon>Ferrimonas</taxon>
    </lineage>
</organism>
<keyword evidence="5 12" id="KW-0547">Nucleotide-binding</keyword>
<feature type="binding site" evidence="12">
    <location>
        <position position="26"/>
    </location>
    <ligand>
        <name>[4Fe-4S] cluster</name>
        <dbReference type="ChEBI" id="CHEBI:49883"/>
        <label>1</label>
        <note>4Fe-4S-S-AdoMet</note>
    </ligand>
</feature>
<evidence type="ECO:0000256" key="6">
    <source>
        <dbReference type="ARBA" id="ARBA00023004"/>
    </source>
</evidence>
<keyword evidence="7 12" id="KW-0411">Iron-sulfur</keyword>
<dbReference type="KEGG" id="fes:HER31_14590"/>
<evidence type="ECO:0000256" key="1">
    <source>
        <dbReference type="ARBA" id="ARBA00012167"/>
    </source>
</evidence>
<protein>
    <recommendedName>
        <fullName evidence="1 12">GTP 3',8-cyclase</fullName>
        <ecNumber evidence="1 12">4.1.99.22</ecNumber>
    </recommendedName>
    <alternativeName>
        <fullName evidence="12">Molybdenum cofactor biosynthesis protein A</fullName>
    </alternativeName>
</protein>
<dbReference type="SFLD" id="SFLDG01067">
    <property type="entry name" value="SPASM/twitch_domain_containing"/>
    <property type="match status" value="1"/>
</dbReference>
<dbReference type="InterPro" id="IPR058240">
    <property type="entry name" value="rSAM_sf"/>
</dbReference>
<feature type="binding site" evidence="12">
    <location>
        <position position="29"/>
    </location>
    <ligand>
        <name>[4Fe-4S] cluster</name>
        <dbReference type="ChEBI" id="CHEBI:49883"/>
        <label>1</label>
        <note>4Fe-4S-S-AdoMet</note>
    </ligand>
</feature>
<keyword evidence="15" id="KW-1185">Reference proteome</keyword>
<dbReference type="EMBL" id="CP051180">
    <property type="protein sequence ID" value="QIZ78018.1"/>
    <property type="molecule type" value="Genomic_DNA"/>
</dbReference>
<evidence type="ECO:0000256" key="12">
    <source>
        <dbReference type="HAMAP-Rule" id="MF_01225"/>
    </source>
</evidence>
<reference evidence="14 15" key="1">
    <citation type="submission" date="2020-04" db="EMBL/GenBank/DDBJ databases">
        <title>Ferrimonas sp. S7 isolated from sea water.</title>
        <authorList>
            <person name="Bae S.S."/>
            <person name="Baek K."/>
        </authorList>
    </citation>
    <scope>NUCLEOTIDE SEQUENCE [LARGE SCALE GENOMIC DNA]</scope>
    <source>
        <strain evidence="14 15">S7</strain>
    </source>
</reference>
<dbReference type="Gene3D" id="3.20.20.70">
    <property type="entry name" value="Aldolase class I"/>
    <property type="match status" value="1"/>
</dbReference>
<comment type="subunit">
    <text evidence="12">Monomer and homodimer.</text>
</comment>
<dbReference type="InterPro" id="IPR010505">
    <property type="entry name" value="MoaA_twitch"/>
</dbReference>
<dbReference type="InterPro" id="IPR013483">
    <property type="entry name" value="MoaA"/>
</dbReference>
<evidence type="ECO:0000256" key="10">
    <source>
        <dbReference type="ARBA" id="ARBA00023239"/>
    </source>
</evidence>
<keyword evidence="4 12" id="KW-0479">Metal-binding</keyword>
<evidence type="ECO:0000256" key="5">
    <source>
        <dbReference type="ARBA" id="ARBA00022741"/>
    </source>
</evidence>
<evidence type="ECO:0000256" key="7">
    <source>
        <dbReference type="ARBA" id="ARBA00023014"/>
    </source>
</evidence>
<dbReference type="CDD" id="cd21117">
    <property type="entry name" value="Twitch_MoaA"/>
    <property type="match status" value="1"/>
</dbReference>
<feature type="binding site" evidence="12">
    <location>
        <begin position="259"/>
        <end position="261"/>
    </location>
    <ligand>
        <name>GTP</name>
        <dbReference type="ChEBI" id="CHEBI:37565"/>
    </ligand>
</feature>
<dbReference type="PANTHER" id="PTHR22960:SF0">
    <property type="entry name" value="MOLYBDENUM COFACTOR BIOSYNTHESIS PROTEIN 1"/>
    <property type="match status" value="1"/>
</dbReference>
<gene>
    <name evidence="12 14" type="primary">moaA</name>
    <name evidence="14" type="ORF">HER31_14590</name>
</gene>
<dbReference type="RefSeq" id="WP_168661573.1">
    <property type="nucleotide sequence ID" value="NZ_CP051180.1"/>
</dbReference>
<feature type="binding site" evidence="12">
    <location>
        <position position="254"/>
    </location>
    <ligand>
        <name>[4Fe-4S] cluster</name>
        <dbReference type="ChEBI" id="CHEBI:49883"/>
        <label>2</label>
        <note>4Fe-4S-substrate</note>
    </ligand>
</feature>
<evidence type="ECO:0000259" key="13">
    <source>
        <dbReference type="PROSITE" id="PS51918"/>
    </source>
</evidence>
<feature type="binding site" evidence="12">
    <location>
        <position position="257"/>
    </location>
    <ligand>
        <name>[4Fe-4S] cluster</name>
        <dbReference type="ChEBI" id="CHEBI:49883"/>
        <label>2</label>
        <note>4Fe-4S-substrate</note>
    </ligand>
</feature>
<dbReference type="GO" id="GO:0051539">
    <property type="term" value="F:4 iron, 4 sulfur cluster binding"/>
    <property type="evidence" value="ECO:0007669"/>
    <property type="project" value="UniProtKB-UniRule"/>
</dbReference>
<keyword evidence="6 12" id="KW-0408">Iron</keyword>
<dbReference type="GO" id="GO:1904047">
    <property type="term" value="F:S-adenosyl-L-methionine binding"/>
    <property type="evidence" value="ECO:0007669"/>
    <property type="project" value="UniProtKB-UniRule"/>
</dbReference>
<feature type="binding site" evidence="12">
    <location>
        <position position="68"/>
    </location>
    <ligand>
        <name>S-adenosyl-L-methionine</name>
        <dbReference type="ChEBI" id="CHEBI:59789"/>
    </ligand>
</feature>
<dbReference type="NCBIfam" id="NF001199">
    <property type="entry name" value="PRK00164.2-1"/>
    <property type="match status" value="1"/>
</dbReference>
<feature type="binding site" evidence="12">
    <location>
        <position position="15"/>
    </location>
    <ligand>
        <name>GTP</name>
        <dbReference type="ChEBI" id="CHEBI:37565"/>
    </ligand>
</feature>
<evidence type="ECO:0000256" key="4">
    <source>
        <dbReference type="ARBA" id="ARBA00022723"/>
    </source>
</evidence>
<accession>A0A6H1UGR9</accession>
<evidence type="ECO:0000256" key="11">
    <source>
        <dbReference type="ARBA" id="ARBA00048697"/>
    </source>
</evidence>
<comment type="function">
    <text evidence="12">Catalyzes the cyclization of GTP to (8S)-3',8-cyclo-7,8-dihydroguanosine 5'-triphosphate.</text>
</comment>
<dbReference type="InterPro" id="IPR006638">
    <property type="entry name" value="Elp3/MiaA/NifB-like_rSAM"/>
</dbReference>
<evidence type="ECO:0000256" key="8">
    <source>
        <dbReference type="ARBA" id="ARBA00023134"/>
    </source>
</evidence>
<dbReference type="GO" id="GO:0061799">
    <property type="term" value="F:cyclic pyranopterin monophosphate synthase activity"/>
    <property type="evidence" value="ECO:0007669"/>
    <property type="project" value="TreeGrafter"/>
</dbReference>
<keyword evidence="10 12" id="KW-0456">Lyase</keyword>
<proteinExistence type="inferred from homology"/>
<dbReference type="PANTHER" id="PTHR22960">
    <property type="entry name" value="MOLYBDOPTERIN COFACTOR SYNTHESIS PROTEIN A"/>
    <property type="match status" value="1"/>
</dbReference>
<dbReference type="UniPathway" id="UPA00344"/>
<dbReference type="InterPro" id="IPR050105">
    <property type="entry name" value="MoCo_biosynth_MoaA/MoaC"/>
</dbReference>
<evidence type="ECO:0000313" key="14">
    <source>
        <dbReference type="EMBL" id="QIZ78018.1"/>
    </source>
</evidence>
<comment type="pathway">
    <text evidence="12">Cofactor biosynthesis; molybdopterin biosynthesis.</text>
</comment>
<dbReference type="Proteomes" id="UP000501602">
    <property type="component" value="Chromosome"/>
</dbReference>
<dbReference type="SFLD" id="SFLDG01386">
    <property type="entry name" value="main_SPASM_domain-containing"/>
    <property type="match status" value="1"/>
</dbReference>
<dbReference type="NCBIfam" id="TIGR02666">
    <property type="entry name" value="moaA"/>
    <property type="match status" value="1"/>
</dbReference>
<feature type="binding site" evidence="12">
    <location>
        <position position="119"/>
    </location>
    <ligand>
        <name>S-adenosyl-L-methionine</name>
        <dbReference type="ChEBI" id="CHEBI:59789"/>
    </ligand>
</feature>
<feature type="binding site" evidence="12">
    <location>
        <position position="271"/>
    </location>
    <ligand>
        <name>[4Fe-4S] cluster</name>
        <dbReference type="ChEBI" id="CHEBI:49883"/>
        <label>2</label>
        <note>4Fe-4S-substrate</note>
    </ligand>
</feature>
<dbReference type="GO" id="GO:0005525">
    <property type="term" value="F:GTP binding"/>
    <property type="evidence" value="ECO:0007669"/>
    <property type="project" value="UniProtKB-UniRule"/>
</dbReference>
<dbReference type="GO" id="GO:0061798">
    <property type="term" value="F:GTP 3',8'-cyclase activity"/>
    <property type="evidence" value="ECO:0007669"/>
    <property type="project" value="UniProtKB-UniRule"/>
</dbReference>
<dbReference type="Pfam" id="PF04055">
    <property type="entry name" value="Radical_SAM"/>
    <property type="match status" value="1"/>
</dbReference>
<keyword evidence="8 12" id="KW-0342">GTP-binding</keyword>
<comment type="similarity">
    <text evidence="12">Belongs to the radical SAM superfamily. MoaA family.</text>
</comment>
<evidence type="ECO:0000256" key="9">
    <source>
        <dbReference type="ARBA" id="ARBA00023150"/>
    </source>
</evidence>
<feature type="binding site" evidence="12">
    <location>
        <position position="190"/>
    </location>
    <ligand>
        <name>S-adenosyl-L-methionine</name>
        <dbReference type="ChEBI" id="CHEBI:59789"/>
    </ligand>
</feature>
<dbReference type="GO" id="GO:0006777">
    <property type="term" value="P:Mo-molybdopterin cofactor biosynthetic process"/>
    <property type="evidence" value="ECO:0007669"/>
    <property type="project" value="UniProtKB-UniRule"/>
</dbReference>
<dbReference type="PROSITE" id="PS51918">
    <property type="entry name" value="RADICAL_SAM"/>
    <property type="match status" value="1"/>
</dbReference>
<feature type="domain" description="Radical SAM core" evidence="13">
    <location>
        <begin position="6"/>
        <end position="230"/>
    </location>
</feature>
<dbReference type="SFLD" id="SFLDS00029">
    <property type="entry name" value="Radical_SAM"/>
    <property type="match status" value="1"/>
</dbReference>
<dbReference type="PROSITE" id="PS01305">
    <property type="entry name" value="MOAA_NIFB_PQQE"/>
    <property type="match status" value="1"/>
</dbReference>
<dbReference type="GO" id="GO:0046872">
    <property type="term" value="F:metal ion binding"/>
    <property type="evidence" value="ECO:0007669"/>
    <property type="project" value="UniProtKB-KW"/>
</dbReference>
<dbReference type="HAMAP" id="MF_01225_B">
    <property type="entry name" value="MoaA_B"/>
    <property type="match status" value="1"/>
</dbReference>
<evidence type="ECO:0000256" key="2">
    <source>
        <dbReference type="ARBA" id="ARBA00022485"/>
    </source>
</evidence>
<name>A0A6H1UGR9_9GAMM</name>
<feature type="binding site" evidence="12">
    <location>
        <position position="22"/>
    </location>
    <ligand>
        <name>[4Fe-4S] cluster</name>
        <dbReference type="ChEBI" id="CHEBI:49883"/>
        <label>1</label>
        <note>4Fe-4S-S-AdoMet</note>
    </ligand>
</feature>
<dbReference type="CDD" id="cd01335">
    <property type="entry name" value="Radical_SAM"/>
    <property type="match status" value="1"/>
</dbReference>
<sequence length="328" mass="36577">MSLTDGFGRKIDYLRLSVTDRCDFRCIYCMDEDPTFLPRSQVLTLEEIQQIAQAFTELGVRKIRLTGGEPLVKSDLVSLVSKLSALPGLDDLCMTTNGSRLTKFAKPLADAGLMRLNISLDTLDEERFKATTRNGQLNRVLAGIDAAREAGYKQIKLNAVAIKGNNDDEIVDLVNYARSKQIDITFIEEMPLGVLSDNRREHSLLTSDEVKAKIEPAHSLISTTERSGGPARYYRMADSNTRVGFISPHSNNFCQECNRVRVTTTGELLLCLGNENSVDLRQAVRNKPNDIEHLKRVICEAMGNKPEKHHFSTGAETQILRFMSHTGG</sequence>
<dbReference type="InterPro" id="IPR000385">
    <property type="entry name" value="MoaA_NifB_PqqE_Fe-S-bd_CS"/>
</dbReference>
<evidence type="ECO:0000313" key="15">
    <source>
        <dbReference type="Proteomes" id="UP000501602"/>
    </source>
</evidence>
<feature type="binding site" evidence="12">
    <location>
        <position position="64"/>
    </location>
    <ligand>
        <name>GTP</name>
        <dbReference type="ChEBI" id="CHEBI:37565"/>
    </ligand>
</feature>